<evidence type="ECO:0000313" key="9">
    <source>
        <dbReference type="Proteomes" id="UP000005090"/>
    </source>
</evidence>
<dbReference type="GO" id="GO:0046294">
    <property type="term" value="P:formaldehyde catabolic process"/>
    <property type="evidence" value="ECO:0007669"/>
    <property type="project" value="InterPro"/>
</dbReference>
<comment type="function">
    <text evidence="7">Serine hydrolase involved in the detoxification of formaldehyde.</text>
</comment>
<evidence type="ECO:0000256" key="6">
    <source>
        <dbReference type="PIRSR" id="PIRSR614186-1"/>
    </source>
</evidence>
<dbReference type="GO" id="GO:0052689">
    <property type="term" value="F:carboxylic ester hydrolase activity"/>
    <property type="evidence" value="ECO:0007669"/>
    <property type="project" value="UniProtKB-KW"/>
</dbReference>
<evidence type="ECO:0000256" key="5">
    <source>
        <dbReference type="NCBIfam" id="TIGR02821"/>
    </source>
</evidence>
<keyword evidence="3 7" id="KW-0378">Hydrolase</keyword>
<dbReference type="HOGENOM" id="CLU_056472_0_0_6"/>
<organism evidence="8 9">
    <name type="scientific">Methylomicrobium album BG8</name>
    <dbReference type="NCBI Taxonomy" id="686340"/>
    <lineage>
        <taxon>Bacteria</taxon>
        <taxon>Pseudomonadati</taxon>
        <taxon>Pseudomonadota</taxon>
        <taxon>Gammaproteobacteria</taxon>
        <taxon>Methylococcales</taxon>
        <taxon>Methylococcaceae</taxon>
        <taxon>Methylomicrobium</taxon>
    </lineage>
</organism>
<evidence type="ECO:0000256" key="7">
    <source>
        <dbReference type="RuleBase" id="RU363068"/>
    </source>
</evidence>
<keyword evidence="2 7" id="KW-0719">Serine esterase</keyword>
<feature type="active site" description="Charge relay system" evidence="6">
    <location>
        <position position="151"/>
    </location>
</feature>
<dbReference type="STRING" id="686340.Metal_3209"/>
<dbReference type="SUPFAM" id="SSF53474">
    <property type="entry name" value="alpha/beta-Hydrolases"/>
    <property type="match status" value="1"/>
</dbReference>
<dbReference type="InterPro" id="IPR014186">
    <property type="entry name" value="S-formylglutathione_hydrol"/>
</dbReference>
<dbReference type="InterPro" id="IPR029058">
    <property type="entry name" value="AB_hydrolase_fold"/>
</dbReference>
<dbReference type="Pfam" id="PF00756">
    <property type="entry name" value="Esterase"/>
    <property type="match status" value="1"/>
</dbReference>
<evidence type="ECO:0000313" key="8">
    <source>
        <dbReference type="EMBL" id="EIC30880.1"/>
    </source>
</evidence>
<dbReference type="EMBL" id="CM001475">
    <property type="protein sequence ID" value="EIC30880.1"/>
    <property type="molecule type" value="Genomic_DNA"/>
</dbReference>
<dbReference type="Proteomes" id="UP000005090">
    <property type="component" value="Chromosome"/>
</dbReference>
<name>H8GPD4_METAL</name>
<dbReference type="NCBIfam" id="TIGR02821">
    <property type="entry name" value="fghA_ester_D"/>
    <property type="match status" value="1"/>
</dbReference>
<evidence type="ECO:0000256" key="3">
    <source>
        <dbReference type="ARBA" id="ARBA00022801"/>
    </source>
</evidence>
<feature type="active site" description="Charge relay system" evidence="6">
    <location>
        <position position="227"/>
    </location>
</feature>
<evidence type="ECO:0000256" key="4">
    <source>
        <dbReference type="ARBA" id="ARBA00047590"/>
    </source>
</evidence>
<comment type="catalytic activity">
    <reaction evidence="4 7">
        <text>S-formylglutathione + H2O = formate + glutathione + H(+)</text>
        <dbReference type="Rhea" id="RHEA:14961"/>
        <dbReference type="ChEBI" id="CHEBI:15377"/>
        <dbReference type="ChEBI" id="CHEBI:15378"/>
        <dbReference type="ChEBI" id="CHEBI:15740"/>
        <dbReference type="ChEBI" id="CHEBI:57688"/>
        <dbReference type="ChEBI" id="CHEBI:57925"/>
        <dbReference type="EC" id="3.1.2.12"/>
    </reaction>
</comment>
<dbReference type="AlphaFoldDB" id="H8GPD4"/>
<gene>
    <name evidence="8" type="ORF">Metal_3209</name>
</gene>
<evidence type="ECO:0000256" key="2">
    <source>
        <dbReference type="ARBA" id="ARBA00022487"/>
    </source>
</evidence>
<feature type="active site" description="Charge relay system" evidence="6">
    <location>
        <position position="260"/>
    </location>
</feature>
<dbReference type="GO" id="GO:0018738">
    <property type="term" value="F:S-formylglutathione hydrolase activity"/>
    <property type="evidence" value="ECO:0007669"/>
    <property type="project" value="UniProtKB-UniRule"/>
</dbReference>
<dbReference type="eggNOG" id="COG0627">
    <property type="taxonomic scope" value="Bacteria"/>
</dbReference>
<dbReference type="InterPro" id="IPR000801">
    <property type="entry name" value="Esterase-like"/>
</dbReference>
<reference evidence="8 9" key="1">
    <citation type="journal article" date="2013" name="Genome Announc.">
        <title>Genome Sequence of the Obligate Gammaproteobacterial Methanotroph Methylomicrobium album Strain BG8.</title>
        <authorList>
            <person name="Kits K.D."/>
            <person name="Kalyuzhnaya M.G."/>
            <person name="Klotz M.G."/>
            <person name="Jetten M.S."/>
            <person name="Op den Camp H.J."/>
            <person name="Vuilleumier S."/>
            <person name="Bringel F."/>
            <person name="Dispirito A.A."/>
            <person name="Murrell J.C."/>
            <person name="Bruce D."/>
            <person name="Cheng J.F."/>
            <person name="Copeland A."/>
            <person name="Goodwin L."/>
            <person name="Hauser L."/>
            <person name="Lajus A."/>
            <person name="Land M.L."/>
            <person name="Lapidus A."/>
            <person name="Lucas S."/>
            <person name="Medigue C."/>
            <person name="Pitluck S."/>
            <person name="Woyke T."/>
            <person name="Zeytun A."/>
            <person name="Stein L.Y."/>
        </authorList>
    </citation>
    <scope>NUCLEOTIDE SEQUENCE [LARGE SCALE GENOMIC DNA]</scope>
    <source>
        <strain evidence="8 9">BG8</strain>
    </source>
</reference>
<dbReference type="FunFam" id="3.40.50.1820:FF:000002">
    <property type="entry name" value="S-formylglutathione hydrolase"/>
    <property type="match status" value="1"/>
</dbReference>
<dbReference type="PANTHER" id="PTHR10061:SF1">
    <property type="entry name" value="S-FORMYLGLUTATHIONE HYDROLASE YEIG"/>
    <property type="match status" value="1"/>
</dbReference>
<sequence length="283" mass="31275">MKETLNLVASSKSFGGWQQRYSHHALSVGCEMTFSIYLPPAAEQSPVPVLYWLSGLTCTDENFVQKAGAQRVAAALGIAIVTPDTSPRGEQVPGDPEGAWDFGLGAGFYVDATEEPWNRNYRMHDYVVNELPGLIEAHFPVTKNRAISGHSMGGHGALVCALRNPGRYRSVSAFSPITHPGDCPWGRKAFTHYLGTDETLWRAWDACELIATARERLLLLVDQGQDDNFLVEQLKPEALEAACTEAGYPLTLRRQPGYDHSYYFIASFIEDHLRHHAAALLAD</sequence>
<dbReference type="RefSeq" id="WP_005373800.1">
    <property type="nucleotide sequence ID" value="NZ_CM001475.1"/>
</dbReference>
<comment type="similarity">
    <text evidence="1 7">Belongs to the esterase D family.</text>
</comment>
<evidence type="ECO:0000256" key="1">
    <source>
        <dbReference type="ARBA" id="ARBA00005622"/>
    </source>
</evidence>
<proteinExistence type="inferred from homology"/>
<accession>H8GPD4</accession>
<protein>
    <recommendedName>
        <fullName evidence="5 7">S-formylglutathione hydrolase</fullName>
        <ecNumber evidence="5 7">3.1.2.12</ecNumber>
    </recommendedName>
</protein>
<dbReference type="Gene3D" id="3.40.50.1820">
    <property type="entry name" value="alpha/beta hydrolase"/>
    <property type="match status" value="1"/>
</dbReference>
<dbReference type="PANTHER" id="PTHR10061">
    <property type="entry name" value="S-FORMYLGLUTATHIONE HYDROLASE"/>
    <property type="match status" value="1"/>
</dbReference>
<dbReference type="EC" id="3.1.2.12" evidence="5 7"/>
<keyword evidence="9" id="KW-1185">Reference proteome</keyword>
<dbReference type="GO" id="GO:0005829">
    <property type="term" value="C:cytosol"/>
    <property type="evidence" value="ECO:0007669"/>
    <property type="project" value="TreeGrafter"/>
</dbReference>